<accession>A0A6L9EBL9</accession>
<dbReference type="Proteomes" id="UP000475249">
    <property type="component" value="Unassembled WGS sequence"/>
</dbReference>
<gene>
    <name evidence="1" type="ORF">GTQ38_07275</name>
</gene>
<protein>
    <submittedName>
        <fullName evidence="1">DUF2851 family protein</fullName>
    </submittedName>
</protein>
<dbReference type="InterPro" id="IPR021272">
    <property type="entry name" value="DUF2851"/>
</dbReference>
<sequence length="425" mass="49536">MKEDFLQYIWEHKKLPQAPLLTTEGKTVIIKDYGKLNLLSGPDFLYARIEINGQLWVGNVELHIRSSYWYAHHHETDPAYDNVILHVVWEDDIAVHRRDSTPIPALELKGLIKGDLLERYQKLFSDFSIKFINCEKEIATTNDFLLRHWMERLYFERLEQRTKIIFDLLEKLKFDWETVCFIMLAKGFGQAINSKSFFQMAQALDYSVARKLQGDATQLESVFFGMTGMLEEELPDIYHTKLREQYAYHKRKFGLNALSVPRAEFFKLRPSNFPTIRLSQLADLYSRNGALFNALMKADTYEELHLLLSCSASSYWEEHYTFGKPSRKVVKKLSPAFIDLLIINAVLPLKFCFARCHNAENHEEIIALISSIRAENNNIQQHFKRLGLSFENAMESQAILQLYHKYCKENRCLKCAVGVKLLSGK</sequence>
<dbReference type="EMBL" id="WXYO01000003">
    <property type="protein sequence ID" value="NAS11799.1"/>
    <property type="molecule type" value="Genomic_DNA"/>
</dbReference>
<dbReference type="AlphaFoldDB" id="A0A6L9EBL9"/>
<reference evidence="1 2" key="1">
    <citation type="submission" date="2020-01" db="EMBL/GenBank/DDBJ databases">
        <title>Bacteria diversity of Porities sp.</title>
        <authorList>
            <person name="Wang G."/>
        </authorList>
    </citation>
    <scope>NUCLEOTIDE SEQUENCE [LARGE SCALE GENOMIC DNA]</scope>
    <source>
        <strain evidence="1 2">R33</strain>
    </source>
</reference>
<organism evidence="1 2">
    <name type="scientific">Poritiphilus flavus</name>
    <dbReference type="NCBI Taxonomy" id="2697053"/>
    <lineage>
        <taxon>Bacteria</taxon>
        <taxon>Pseudomonadati</taxon>
        <taxon>Bacteroidota</taxon>
        <taxon>Flavobacteriia</taxon>
        <taxon>Flavobacteriales</taxon>
        <taxon>Flavobacteriaceae</taxon>
        <taxon>Poritiphilus</taxon>
    </lineage>
</organism>
<evidence type="ECO:0000313" key="1">
    <source>
        <dbReference type="EMBL" id="NAS11799.1"/>
    </source>
</evidence>
<dbReference type="Pfam" id="PF11013">
    <property type="entry name" value="DUF2851"/>
    <property type="match status" value="1"/>
</dbReference>
<keyword evidence="2" id="KW-1185">Reference proteome</keyword>
<evidence type="ECO:0000313" key="2">
    <source>
        <dbReference type="Proteomes" id="UP000475249"/>
    </source>
</evidence>
<comment type="caution">
    <text evidence="1">The sequence shown here is derived from an EMBL/GenBank/DDBJ whole genome shotgun (WGS) entry which is preliminary data.</text>
</comment>
<dbReference type="RefSeq" id="WP_161434843.1">
    <property type="nucleotide sequence ID" value="NZ_WXYO01000003.1"/>
</dbReference>
<name>A0A6L9EBL9_9FLAO</name>
<proteinExistence type="predicted"/>